<evidence type="ECO:0000313" key="3">
    <source>
        <dbReference type="Proteomes" id="UP000053424"/>
    </source>
</evidence>
<dbReference type="InterPro" id="IPR017438">
    <property type="entry name" value="ATP-NAD_kinase_N"/>
</dbReference>
<dbReference type="OrthoDB" id="336240at2759"/>
<dbReference type="PROSITE" id="PS50146">
    <property type="entry name" value="DAGK"/>
    <property type="match status" value="1"/>
</dbReference>
<accession>A0A0C3CXU3</accession>
<evidence type="ECO:0000313" key="2">
    <source>
        <dbReference type="EMBL" id="KIM48984.1"/>
    </source>
</evidence>
<dbReference type="SUPFAM" id="SSF111331">
    <property type="entry name" value="NAD kinase/diacylglycerol kinase-like"/>
    <property type="match status" value="1"/>
</dbReference>
<protein>
    <recommendedName>
        <fullName evidence="1">DAGKc domain-containing protein</fullName>
    </recommendedName>
</protein>
<dbReference type="EMBL" id="KN831768">
    <property type="protein sequence ID" value="KIM48984.1"/>
    <property type="molecule type" value="Genomic_DNA"/>
</dbReference>
<name>A0A0C3CXU3_HEBCY</name>
<reference evidence="3" key="2">
    <citation type="submission" date="2015-01" db="EMBL/GenBank/DDBJ databases">
        <title>Evolutionary Origins and Diversification of the Mycorrhizal Mutualists.</title>
        <authorList>
            <consortium name="DOE Joint Genome Institute"/>
            <consortium name="Mycorrhizal Genomics Consortium"/>
            <person name="Kohler A."/>
            <person name="Kuo A."/>
            <person name="Nagy L.G."/>
            <person name="Floudas D."/>
            <person name="Copeland A."/>
            <person name="Barry K.W."/>
            <person name="Cichocki N."/>
            <person name="Veneault-Fourrey C."/>
            <person name="LaButti K."/>
            <person name="Lindquist E.A."/>
            <person name="Lipzen A."/>
            <person name="Lundell T."/>
            <person name="Morin E."/>
            <person name="Murat C."/>
            <person name="Riley R."/>
            <person name="Ohm R."/>
            <person name="Sun H."/>
            <person name="Tunlid A."/>
            <person name="Henrissat B."/>
            <person name="Grigoriev I.V."/>
            <person name="Hibbett D.S."/>
            <person name="Martin F."/>
        </authorList>
    </citation>
    <scope>NUCLEOTIDE SEQUENCE [LARGE SCALE GENOMIC DNA]</scope>
    <source>
        <strain evidence="3">h7</strain>
    </source>
</reference>
<dbReference type="InterPro" id="IPR001206">
    <property type="entry name" value="Diacylglycerol_kinase_cat_dom"/>
</dbReference>
<keyword evidence="3" id="KW-1185">Reference proteome</keyword>
<evidence type="ECO:0000259" key="1">
    <source>
        <dbReference type="PROSITE" id="PS50146"/>
    </source>
</evidence>
<dbReference type="Pfam" id="PF00781">
    <property type="entry name" value="DAGK_cat"/>
    <property type="match status" value="1"/>
</dbReference>
<dbReference type="HOGENOM" id="CLU_048757_0_0_1"/>
<sequence length="327" mass="35092">MENIIITINPVSGDRTAPSFFAESVLPLLPAYDVGSVGDHSTVILGSGDGTIHDIINAVHHPLAFVLVPCGTANALYSSLFPADPDRLQSLHAFLTNKPTRPLSIASTSINTATPVLSVVVVSTALHASILHHSEALRLSHPGLVRFKIAAQQNINKWYNARVRLSPIPSLGVVQIYDPTNKSFVTLPDHSLVGPFAYFLSTVNVDRLEPTFTIAPLARTIPPPPSTCDLVVIRPLRDPSIPEDTPQARDAFVPTISNVLGAAYQDGAHVDLSIVEYIRCGGWEWIPDPDDPDAHLLCTDGAISHIPAHGIATCSIDPVQHGFSVYA</sequence>
<dbReference type="AlphaFoldDB" id="A0A0C3CXU3"/>
<reference evidence="2 3" key="1">
    <citation type="submission" date="2014-04" db="EMBL/GenBank/DDBJ databases">
        <authorList>
            <consortium name="DOE Joint Genome Institute"/>
            <person name="Kuo A."/>
            <person name="Gay G."/>
            <person name="Dore J."/>
            <person name="Kohler A."/>
            <person name="Nagy L.G."/>
            <person name="Floudas D."/>
            <person name="Copeland A."/>
            <person name="Barry K.W."/>
            <person name="Cichocki N."/>
            <person name="Veneault-Fourrey C."/>
            <person name="LaButti K."/>
            <person name="Lindquist E.A."/>
            <person name="Lipzen A."/>
            <person name="Lundell T."/>
            <person name="Morin E."/>
            <person name="Murat C."/>
            <person name="Sun H."/>
            <person name="Tunlid A."/>
            <person name="Henrissat B."/>
            <person name="Grigoriev I.V."/>
            <person name="Hibbett D.S."/>
            <person name="Martin F."/>
            <person name="Nordberg H.P."/>
            <person name="Cantor M.N."/>
            <person name="Hua S.X."/>
        </authorList>
    </citation>
    <scope>NUCLEOTIDE SEQUENCE [LARGE SCALE GENOMIC DNA]</scope>
    <source>
        <strain evidence="3">h7</strain>
    </source>
</reference>
<dbReference type="GO" id="GO:0016301">
    <property type="term" value="F:kinase activity"/>
    <property type="evidence" value="ECO:0007669"/>
    <property type="project" value="InterPro"/>
</dbReference>
<proteinExistence type="predicted"/>
<feature type="domain" description="DAGKc" evidence="1">
    <location>
        <begin position="1"/>
        <end position="112"/>
    </location>
</feature>
<dbReference type="Gene3D" id="3.40.50.10330">
    <property type="entry name" value="Probable inorganic polyphosphate/atp-NAD kinase, domain 1"/>
    <property type="match status" value="1"/>
</dbReference>
<gene>
    <name evidence="2" type="ORF">M413DRAFT_15211</name>
</gene>
<dbReference type="InterPro" id="IPR016064">
    <property type="entry name" value="NAD/diacylglycerol_kinase_sf"/>
</dbReference>
<dbReference type="Proteomes" id="UP000053424">
    <property type="component" value="Unassembled WGS sequence"/>
</dbReference>
<organism evidence="2 3">
    <name type="scientific">Hebeloma cylindrosporum</name>
    <dbReference type="NCBI Taxonomy" id="76867"/>
    <lineage>
        <taxon>Eukaryota</taxon>
        <taxon>Fungi</taxon>
        <taxon>Dikarya</taxon>
        <taxon>Basidiomycota</taxon>
        <taxon>Agaricomycotina</taxon>
        <taxon>Agaricomycetes</taxon>
        <taxon>Agaricomycetidae</taxon>
        <taxon>Agaricales</taxon>
        <taxon>Agaricineae</taxon>
        <taxon>Hymenogastraceae</taxon>
        <taxon>Hebeloma</taxon>
    </lineage>
</organism>